<keyword evidence="1" id="KW-0472">Membrane</keyword>
<name>A0A1F8CUK4_9BACT</name>
<comment type="caution">
    <text evidence="2">The sequence shown here is derived from an EMBL/GenBank/DDBJ whole genome shotgun (WGS) entry which is preliminary data.</text>
</comment>
<dbReference type="Proteomes" id="UP000178999">
    <property type="component" value="Unassembled WGS sequence"/>
</dbReference>
<evidence type="ECO:0000313" key="3">
    <source>
        <dbReference type="Proteomes" id="UP000178999"/>
    </source>
</evidence>
<dbReference type="EMBL" id="MGHY01000005">
    <property type="protein sequence ID" value="OGM79962.1"/>
    <property type="molecule type" value="Genomic_DNA"/>
</dbReference>
<dbReference type="STRING" id="1802538.A2382_04720"/>
<gene>
    <name evidence="2" type="ORF">A2382_04720</name>
</gene>
<evidence type="ECO:0000313" key="2">
    <source>
        <dbReference type="EMBL" id="OGM79962.1"/>
    </source>
</evidence>
<keyword evidence="1" id="KW-0812">Transmembrane</keyword>
<organism evidence="2 3">
    <name type="scientific">Candidatus Woesebacteria bacterium RIFOXYB1_FULL_38_16</name>
    <dbReference type="NCBI Taxonomy" id="1802538"/>
    <lineage>
        <taxon>Bacteria</taxon>
        <taxon>Candidatus Woeseibacteriota</taxon>
    </lineage>
</organism>
<feature type="transmembrane region" description="Helical" evidence="1">
    <location>
        <begin position="29"/>
        <end position="51"/>
    </location>
</feature>
<evidence type="ECO:0000256" key="1">
    <source>
        <dbReference type="SAM" id="Phobius"/>
    </source>
</evidence>
<sequence length="97" mass="9480">MVGRVAPASGSWDTGEVVAVGTGVAVGFMVARGVAVGFIVGLVVGLGVVVAKARGDGLVKLSVASPRVKTRGSQAVLTSEESSTAAVLRGGMVDGGR</sequence>
<keyword evidence="1" id="KW-1133">Transmembrane helix</keyword>
<accession>A0A1F8CUK4</accession>
<reference evidence="2 3" key="1">
    <citation type="journal article" date="2016" name="Nat. Commun.">
        <title>Thousands of microbial genomes shed light on interconnected biogeochemical processes in an aquifer system.</title>
        <authorList>
            <person name="Anantharaman K."/>
            <person name="Brown C.T."/>
            <person name="Hug L.A."/>
            <person name="Sharon I."/>
            <person name="Castelle C.J."/>
            <person name="Probst A.J."/>
            <person name="Thomas B.C."/>
            <person name="Singh A."/>
            <person name="Wilkins M.J."/>
            <person name="Karaoz U."/>
            <person name="Brodie E.L."/>
            <person name="Williams K.H."/>
            <person name="Hubbard S.S."/>
            <person name="Banfield J.F."/>
        </authorList>
    </citation>
    <scope>NUCLEOTIDE SEQUENCE [LARGE SCALE GENOMIC DNA]</scope>
</reference>
<dbReference type="AlphaFoldDB" id="A0A1F8CUK4"/>
<protein>
    <submittedName>
        <fullName evidence="2">Uncharacterized protein</fullName>
    </submittedName>
</protein>
<proteinExistence type="predicted"/>